<accession>A0A923HT18</accession>
<reference evidence="1" key="1">
    <citation type="submission" date="2019-10" db="EMBL/GenBank/DDBJ databases">
        <authorList>
            <person name="Ross D.E."/>
            <person name="Gulliver D."/>
        </authorList>
    </citation>
    <scope>NUCLEOTIDE SEQUENCE</scope>
    <source>
        <strain evidence="1">DER-2019</strain>
    </source>
</reference>
<dbReference type="Proteomes" id="UP000616595">
    <property type="component" value="Unassembled WGS sequence"/>
</dbReference>
<comment type="caution">
    <text evidence="1">The sequence shown here is derived from an EMBL/GenBank/DDBJ whole genome shotgun (WGS) entry which is preliminary data.</text>
</comment>
<evidence type="ECO:0000313" key="1">
    <source>
        <dbReference type="EMBL" id="MBC3887237.1"/>
    </source>
</evidence>
<dbReference type="EMBL" id="WJBD01000002">
    <property type="protein sequence ID" value="MBC3887237.1"/>
    <property type="molecule type" value="Genomic_DNA"/>
</dbReference>
<organism evidence="1 2">
    <name type="scientific">Acetobacterium paludosum</name>
    <dbReference type="NCBI Taxonomy" id="52693"/>
    <lineage>
        <taxon>Bacteria</taxon>
        <taxon>Bacillati</taxon>
        <taxon>Bacillota</taxon>
        <taxon>Clostridia</taxon>
        <taxon>Eubacteriales</taxon>
        <taxon>Eubacteriaceae</taxon>
        <taxon>Acetobacterium</taxon>
    </lineage>
</organism>
<evidence type="ECO:0000313" key="2">
    <source>
        <dbReference type="Proteomes" id="UP000616595"/>
    </source>
</evidence>
<protein>
    <submittedName>
        <fullName evidence="1">Uncharacterized protein</fullName>
    </submittedName>
</protein>
<reference evidence="1" key="2">
    <citation type="submission" date="2020-10" db="EMBL/GenBank/DDBJ databases">
        <title>Comparative genomics of the Acetobacterium genus.</title>
        <authorList>
            <person name="Marshall C."/>
            <person name="May H."/>
            <person name="Norman S."/>
        </authorList>
    </citation>
    <scope>NUCLEOTIDE SEQUENCE</scope>
    <source>
        <strain evidence="1">DER-2019</strain>
    </source>
</reference>
<proteinExistence type="predicted"/>
<dbReference type="AlphaFoldDB" id="A0A923HT18"/>
<sequence length="91" mass="10491">MALKAQQEKDERINMLKTAVNENLKQAPNAEKHCDIFLIYEAVGMIEYAHLIGDITVKERNFLNGKCVKALEGIFELARRNKPIKRELQHV</sequence>
<gene>
    <name evidence="1" type="ORF">GH810_02795</name>
</gene>
<name>A0A923HT18_9FIRM</name>
<dbReference type="RefSeq" id="WP_148566420.1">
    <property type="nucleotide sequence ID" value="NZ_RXYA01000004.1"/>
</dbReference>
<keyword evidence="2" id="KW-1185">Reference proteome</keyword>